<feature type="compositionally biased region" description="Basic and acidic residues" evidence="1">
    <location>
        <begin position="1"/>
        <end position="16"/>
    </location>
</feature>
<dbReference type="Proteomes" id="UP001244341">
    <property type="component" value="Chromosome 3b"/>
</dbReference>
<name>A0ABY8TUE7_TETOB</name>
<organism evidence="2 3">
    <name type="scientific">Tetradesmus obliquus</name>
    <name type="common">Green alga</name>
    <name type="synonym">Acutodesmus obliquus</name>
    <dbReference type="NCBI Taxonomy" id="3088"/>
    <lineage>
        <taxon>Eukaryota</taxon>
        <taxon>Viridiplantae</taxon>
        <taxon>Chlorophyta</taxon>
        <taxon>core chlorophytes</taxon>
        <taxon>Chlorophyceae</taxon>
        <taxon>CS clade</taxon>
        <taxon>Sphaeropleales</taxon>
        <taxon>Scenedesmaceae</taxon>
        <taxon>Tetradesmus</taxon>
    </lineage>
</organism>
<protein>
    <recommendedName>
        <fullName evidence="4">t-SNARE coiled-coil homology domain-containing protein</fullName>
    </recommendedName>
</protein>
<proteinExistence type="predicted"/>
<accession>A0ABY8TUE7</accession>
<dbReference type="EMBL" id="CP126210">
    <property type="protein sequence ID" value="WIA12499.1"/>
    <property type="molecule type" value="Genomic_DNA"/>
</dbReference>
<feature type="compositionally biased region" description="Low complexity" evidence="1">
    <location>
        <begin position="28"/>
        <end position="52"/>
    </location>
</feature>
<evidence type="ECO:0000256" key="1">
    <source>
        <dbReference type="SAM" id="MobiDB-lite"/>
    </source>
</evidence>
<gene>
    <name evidence="2" type="ORF">OEZ85_012532</name>
</gene>
<evidence type="ECO:0000313" key="3">
    <source>
        <dbReference type="Proteomes" id="UP001244341"/>
    </source>
</evidence>
<evidence type="ECO:0008006" key="4">
    <source>
        <dbReference type="Google" id="ProtNLM"/>
    </source>
</evidence>
<reference evidence="2 3" key="1">
    <citation type="submission" date="2023-05" db="EMBL/GenBank/DDBJ databases">
        <title>A 100% complete, gapless, phased diploid assembly of the Scenedesmus obliquus UTEX 3031 genome.</title>
        <authorList>
            <person name="Biondi T.C."/>
            <person name="Hanschen E.R."/>
            <person name="Kwon T."/>
            <person name="Eng W."/>
            <person name="Kruse C.P.S."/>
            <person name="Koehler S.I."/>
            <person name="Kunde Y."/>
            <person name="Gleasner C.D."/>
            <person name="You Mak K.T."/>
            <person name="Polle J."/>
            <person name="Hovde B.T."/>
            <person name="Starkenburg S.R."/>
        </authorList>
    </citation>
    <scope>NUCLEOTIDE SEQUENCE [LARGE SCALE GENOMIC DNA]</scope>
    <source>
        <strain evidence="2 3">DOE0152z</strain>
    </source>
</reference>
<evidence type="ECO:0000313" key="2">
    <source>
        <dbReference type="EMBL" id="WIA12499.1"/>
    </source>
</evidence>
<feature type="region of interest" description="Disordered" evidence="1">
    <location>
        <begin position="1"/>
        <end position="82"/>
    </location>
</feature>
<keyword evidence="3" id="KW-1185">Reference proteome</keyword>
<feature type="compositionally biased region" description="Polar residues" evidence="1">
    <location>
        <begin position="53"/>
        <end position="73"/>
    </location>
</feature>
<sequence length="427" mass="42956">MEEQDNHVCPDPRSLRGDVPAQPLPQPSQSCSDGTSSDSGASRSSSGTERAGNSTRRQQQQGYLASPIPSSSAGPVRPFGQQQTGGLAELTLLEASLQADGTTNAPAKDLADVSHRLKKLERAVKAHLLAGQRGLSSGGGSILASASGAQQHSMTGADATASFGSPVFAPSSADGAGAAAAAAAMGPRLSERVHLRETLSGLKTDIADLAVRQVEAQMLQQRVLRLEAVIAGMGGLGALTGVAGHAGIGMASGFSSFAGSVVAGGSVLGGAANARPEPAPRLTHAPSDVSVLADRLHDMEGLMRELAQAQVANTAVLQQIGGRLPSPVPPSPGSHISSSHAVPAGGFGEFAAAGDYRGSPADLVSAIEGLAADAVQGAAKLEALEGAYHETTGQHGDSLLELRGTTDQLAAKLQQVRGAAAVYTCSN</sequence>